<gene>
    <name evidence="8" type="primary">srpC_1</name>
    <name evidence="8" type="ORF">LMG27952_00134</name>
</gene>
<keyword evidence="9" id="KW-1185">Reference proteome</keyword>
<reference evidence="8 9" key="1">
    <citation type="submission" date="2020-10" db="EMBL/GenBank/DDBJ databases">
        <authorList>
            <person name="Peeters C."/>
        </authorList>
    </citation>
    <scope>NUCLEOTIDE SEQUENCE [LARGE SCALE GENOMIC DNA]</scope>
    <source>
        <strain evidence="8 9">LMG 27952</strain>
    </source>
</reference>
<feature type="transmembrane region" description="Helical" evidence="7">
    <location>
        <begin position="215"/>
        <end position="233"/>
    </location>
</feature>
<dbReference type="Proteomes" id="UP000656319">
    <property type="component" value="Unassembled WGS sequence"/>
</dbReference>
<dbReference type="Pfam" id="PF02417">
    <property type="entry name" value="Chromate_transp"/>
    <property type="match status" value="2"/>
</dbReference>
<feature type="transmembrane region" description="Helical" evidence="7">
    <location>
        <begin position="134"/>
        <end position="153"/>
    </location>
</feature>
<dbReference type="InterPro" id="IPR014047">
    <property type="entry name" value="Chr_Tranpt_l_chain"/>
</dbReference>
<protein>
    <submittedName>
        <fullName evidence="8">Chromate transport protein</fullName>
    </submittedName>
</protein>
<evidence type="ECO:0000256" key="2">
    <source>
        <dbReference type="ARBA" id="ARBA00005262"/>
    </source>
</evidence>
<comment type="similarity">
    <text evidence="2">Belongs to the chromate ion transporter (CHR) (TC 2.A.51) family.</text>
</comment>
<feature type="transmembrane region" description="Helical" evidence="7">
    <location>
        <begin position="307"/>
        <end position="327"/>
    </location>
</feature>
<evidence type="ECO:0000256" key="4">
    <source>
        <dbReference type="ARBA" id="ARBA00022692"/>
    </source>
</evidence>
<evidence type="ECO:0000256" key="6">
    <source>
        <dbReference type="ARBA" id="ARBA00023136"/>
    </source>
</evidence>
<feature type="transmembrane region" description="Helical" evidence="7">
    <location>
        <begin position="245"/>
        <end position="267"/>
    </location>
</feature>
<comment type="subcellular location">
    <subcellularLocation>
        <location evidence="1">Cell membrane</location>
        <topology evidence="1">Multi-pass membrane protein</topology>
    </subcellularLocation>
</comment>
<evidence type="ECO:0000313" key="8">
    <source>
        <dbReference type="EMBL" id="CAD6507927.1"/>
    </source>
</evidence>
<evidence type="ECO:0000256" key="1">
    <source>
        <dbReference type="ARBA" id="ARBA00004651"/>
    </source>
</evidence>
<keyword evidence="4 7" id="KW-0812">Transmembrane</keyword>
<dbReference type="InterPro" id="IPR003370">
    <property type="entry name" value="Chromate_transpt"/>
</dbReference>
<proteinExistence type="inferred from homology"/>
<accession>A0ABM8N8G6</accession>
<name>A0ABM8N8G6_9BURK</name>
<feature type="transmembrane region" description="Helical" evidence="7">
    <location>
        <begin position="98"/>
        <end position="122"/>
    </location>
</feature>
<keyword evidence="5 7" id="KW-1133">Transmembrane helix</keyword>
<sequence length="409" mass="43976">MMHAMQTRTDEAIAAPDTGKFRDNDEPLLTLFRVVLTVSAVSWGGLALMAQLEQHYVEREARLTQTAFSDLVALAWMVPGPVGCNVAVQLGHALRGRAGAWVAGVASVLPFFALMTVFAIFYRTPLVHAVASRTLLDHFSVVLAMLIGVTWYRQTRALVRGPLEWGVALAACATLALAASAAAYVAILLVAFAAGWLASPVPSQRLELRVTRRDVQLLAALAALIVVFALPLPHPLDSALLWPRLAGAGMTLFGGGFSALPVLKTLFVTPAVGITNDDFTLAFTLSPLSPGPLLNVVPFFGYLVDGWVGALVATLALFVPSGCLVVLARRHLHRMKANPRFEHAMRVLRAATTAFLAIAVWHIARHVPLHPSYLLTAMFSAMCFGKLKLPAYAVYATVGLACGVWLLWA</sequence>
<feature type="transmembrane region" description="Helical" evidence="7">
    <location>
        <begin position="71"/>
        <end position="92"/>
    </location>
</feature>
<evidence type="ECO:0000256" key="7">
    <source>
        <dbReference type="SAM" id="Phobius"/>
    </source>
</evidence>
<evidence type="ECO:0000256" key="5">
    <source>
        <dbReference type="ARBA" id="ARBA00022989"/>
    </source>
</evidence>
<dbReference type="EMBL" id="CAJHCQ010000001">
    <property type="protein sequence ID" value="CAD6507927.1"/>
    <property type="molecule type" value="Genomic_DNA"/>
</dbReference>
<organism evidence="8 9">
    <name type="scientific">Paraburkholderia hiiakae</name>
    <dbReference type="NCBI Taxonomy" id="1081782"/>
    <lineage>
        <taxon>Bacteria</taxon>
        <taxon>Pseudomonadati</taxon>
        <taxon>Pseudomonadota</taxon>
        <taxon>Betaproteobacteria</taxon>
        <taxon>Burkholderiales</taxon>
        <taxon>Burkholderiaceae</taxon>
        <taxon>Paraburkholderia</taxon>
    </lineage>
</organism>
<dbReference type="PANTHER" id="PTHR43663">
    <property type="entry name" value="CHROMATE TRANSPORT PROTEIN-RELATED"/>
    <property type="match status" value="1"/>
</dbReference>
<feature type="transmembrane region" description="Helical" evidence="7">
    <location>
        <begin position="165"/>
        <end position="194"/>
    </location>
</feature>
<comment type="caution">
    <text evidence="8">The sequence shown here is derived from an EMBL/GenBank/DDBJ whole genome shotgun (WGS) entry which is preliminary data.</text>
</comment>
<feature type="transmembrane region" description="Helical" evidence="7">
    <location>
        <begin position="389"/>
        <end position="408"/>
    </location>
</feature>
<dbReference type="PIRSF" id="PIRSF004810">
    <property type="entry name" value="ChrA"/>
    <property type="match status" value="1"/>
</dbReference>
<keyword evidence="3" id="KW-1003">Cell membrane</keyword>
<dbReference type="InterPro" id="IPR052518">
    <property type="entry name" value="CHR_Transporter"/>
</dbReference>
<keyword evidence="6 7" id="KW-0472">Membrane</keyword>
<feature type="transmembrane region" description="Helical" evidence="7">
    <location>
        <begin position="30"/>
        <end position="50"/>
    </location>
</feature>
<evidence type="ECO:0000256" key="3">
    <source>
        <dbReference type="ARBA" id="ARBA00022475"/>
    </source>
</evidence>
<feature type="transmembrane region" description="Helical" evidence="7">
    <location>
        <begin position="347"/>
        <end position="364"/>
    </location>
</feature>
<dbReference type="PANTHER" id="PTHR43663:SF1">
    <property type="entry name" value="CHROMATE TRANSPORTER"/>
    <property type="match status" value="1"/>
</dbReference>
<evidence type="ECO:0000313" key="9">
    <source>
        <dbReference type="Proteomes" id="UP000656319"/>
    </source>
</evidence>
<feature type="transmembrane region" description="Helical" evidence="7">
    <location>
        <begin position="279"/>
        <end position="301"/>
    </location>
</feature>